<comment type="caution">
    <text evidence="2">The sequence shown here is derived from an EMBL/GenBank/DDBJ whole genome shotgun (WGS) entry which is preliminary data.</text>
</comment>
<gene>
    <name evidence="2" type="ORF">GGD90_001105</name>
</gene>
<feature type="compositionally biased region" description="Low complexity" evidence="1">
    <location>
        <begin position="56"/>
        <end position="79"/>
    </location>
</feature>
<accession>A0A840GDV1</accession>
<reference evidence="2 3" key="1">
    <citation type="submission" date="2020-08" db="EMBL/GenBank/DDBJ databases">
        <title>Genome sequencing of Purple Non-Sulfur Bacteria from various extreme environments.</title>
        <authorList>
            <person name="Mayer M."/>
        </authorList>
    </citation>
    <scope>NUCLEOTIDE SEQUENCE [LARGE SCALE GENOMIC DNA]</scope>
    <source>
        <strain evidence="2 3">2761</strain>
    </source>
</reference>
<sequence length="202" mass="21924">MLEELSPPSRGRWQQLQLALLASLALHTFLLLLSPSPPRFHSYPPPLAVNLPRQAPPAAAEDASAAVSPRPAAPEVAPSDEVPADIVELTPQPQPPERAAQTAVYIPAALLAARPVLENPEWLDSGWPLPAQARGDVVVALRISKDGVVDEVLVEEGAASELADWLKREIPLRARFTPGRWRDVPVASELRVRLSLDAVVRR</sequence>
<dbReference type="SUPFAM" id="SSF74653">
    <property type="entry name" value="TolA/TonB C-terminal domain"/>
    <property type="match status" value="1"/>
</dbReference>
<evidence type="ECO:0000313" key="3">
    <source>
        <dbReference type="Proteomes" id="UP000587070"/>
    </source>
</evidence>
<dbReference type="Proteomes" id="UP000587070">
    <property type="component" value="Unassembled WGS sequence"/>
</dbReference>
<evidence type="ECO:0000313" key="2">
    <source>
        <dbReference type="EMBL" id="MBB4246742.1"/>
    </source>
</evidence>
<organism evidence="2 3">
    <name type="scientific">Rhodocyclus tenuis</name>
    <name type="common">Rhodospirillum tenue</name>
    <dbReference type="NCBI Taxonomy" id="1066"/>
    <lineage>
        <taxon>Bacteria</taxon>
        <taxon>Pseudomonadati</taxon>
        <taxon>Pseudomonadota</taxon>
        <taxon>Betaproteobacteria</taxon>
        <taxon>Rhodocyclales</taxon>
        <taxon>Rhodocyclaceae</taxon>
        <taxon>Rhodocyclus</taxon>
    </lineage>
</organism>
<dbReference type="EMBL" id="JACIGE010000003">
    <property type="protein sequence ID" value="MBB4246742.1"/>
    <property type="molecule type" value="Genomic_DNA"/>
</dbReference>
<evidence type="ECO:0000256" key="1">
    <source>
        <dbReference type="SAM" id="MobiDB-lite"/>
    </source>
</evidence>
<dbReference type="AlphaFoldDB" id="A0A840GDV1"/>
<keyword evidence="3" id="KW-1185">Reference proteome</keyword>
<name>A0A840GDV1_RHOTE</name>
<proteinExistence type="predicted"/>
<feature type="region of interest" description="Disordered" evidence="1">
    <location>
        <begin position="52"/>
        <end position="79"/>
    </location>
</feature>
<dbReference type="RefSeq" id="WP_153115254.1">
    <property type="nucleotide sequence ID" value="NZ_JACIGE010000003.1"/>
</dbReference>
<protein>
    <submittedName>
        <fullName evidence="2">Uncharacterized protein</fullName>
    </submittedName>
</protein>